<dbReference type="RefSeq" id="WP_190035637.1">
    <property type="nucleotide sequence ID" value="NZ_BMWD01000007.1"/>
</dbReference>
<organism evidence="3 4">
    <name type="scientific">Streptomyces fructofermentans</name>
    <dbReference type="NCBI Taxonomy" id="152141"/>
    <lineage>
        <taxon>Bacteria</taxon>
        <taxon>Bacillati</taxon>
        <taxon>Actinomycetota</taxon>
        <taxon>Actinomycetes</taxon>
        <taxon>Kitasatosporales</taxon>
        <taxon>Streptomycetaceae</taxon>
        <taxon>Streptomyces</taxon>
    </lineage>
</organism>
<accession>A0A918KBS8</accession>
<gene>
    <name evidence="3" type="ORF">GCM10010515_26710</name>
</gene>
<name>A0A918KBS8_9ACTN</name>
<dbReference type="AlphaFoldDB" id="A0A918KBS8"/>
<evidence type="ECO:0000313" key="4">
    <source>
        <dbReference type="Proteomes" id="UP000645555"/>
    </source>
</evidence>
<dbReference type="InterPro" id="IPR029058">
    <property type="entry name" value="AB_hydrolase_fold"/>
</dbReference>
<dbReference type="InterPro" id="IPR000073">
    <property type="entry name" value="AB_hydrolase_1"/>
</dbReference>
<protein>
    <recommendedName>
        <fullName evidence="2">AB hydrolase-1 domain-containing protein</fullName>
    </recommendedName>
</protein>
<dbReference type="Pfam" id="PF12697">
    <property type="entry name" value="Abhydrolase_6"/>
    <property type="match status" value="1"/>
</dbReference>
<reference evidence="3" key="2">
    <citation type="submission" date="2020-09" db="EMBL/GenBank/DDBJ databases">
        <authorList>
            <person name="Sun Q."/>
            <person name="Ohkuma M."/>
        </authorList>
    </citation>
    <scope>NUCLEOTIDE SEQUENCE</scope>
    <source>
        <strain evidence="3">JCM 4956</strain>
    </source>
</reference>
<feature type="region of interest" description="Disordered" evidence="1">
    <location>
        <begin position="234"/>
        <end position="269"/>
    </location>
</feature>
<feature type="compositionally biased region" description="Gly residues" evidence="1">
    <location>
        <begin position="234"/>
        <end position="263"/>
    </location>
</feature>
<sequence>MHERQGTGAGRGEGSALRVHRKPADPLAAVLMLHGGRADSVAASRAWHPARLRMLAVARTVGREVAEEQRLWTGCVRYRYRGWNGTDADPLQDAMRALAELERLHPGLPVVLVGHSMGGRAALRAAEHPRVRAVVALAPWCPPGEPVEHLRDRTVVVLHGDRDRVTDPRASLDFARRVADAGGRAHALVLKGGDHAMLRRAGTWHRLTVDATAALVSRGSAGLLPPALVPGDGGGLATGRGHGDGAADGGRAGDSDGEVGGTGVRAADR</sequence>
<reference evidence="3" key="1">
    <citation type="journal article" date="2014" name="Int. J. Syst. Evol. Microbiol.">
        <title>Complete genome sequence of Corynebacterium casei LMG S-19264T (=DSM 44701T), isolated from a smear-ripened cheese.</title>
        <authorList>
            <consortium name="US DOE Joint Genome Institute (JGI-PGF)"/>
            <person name="Walter F."/>
            <person name="Albersmeier A."/>
            <person name="Kalinowski J."/>
            <person name="Ruckert C."/>
        </authorList>
    </citation>
    <scope>NUCLEOTIDE SEQUENCE</scope>
    <source>
        <strain evidence="3">JCM 4956</strain>
    </source>
</reference>
<proteinExistence type="predicted"/>
<dbReference type="EMBL" id="BMWD01000007">
    <property type="protein sequence ID" value="GGX57722.1"/>
    <property type="molecule type" value="Genomic_DNA"/>
</dbReference>
<dbReference type="Gene3D" id="3.40.50.1820">
    <property type="entry name" value="alpha/beta hydrolase"/>
    <property type="match status" value="1"/>
</dbReference>
<keyword evidence="4" id="KW-1185">Reference proteome</keyword>
<dbReference type="Proteomes" id="UP000645555">
    <property type="component" value="Unassembled WGS sequence"/>
</dbReference>
<feature type="domain" description="AB hydrolase-1" evidence="2">
    <location>
        <begin position="30"/>
        <end position="187"/>
    </location>
</feature>
<dbReference type="SUPFAM" id="SSF53474">
    <property type="entry name" value="alpha/beta-Hydrolases"/>
    <property type="match status" value="1"/>
</dbReference>
<evidence type="ECO:0000259" key="2">
    <source>
        <dbReference type="Pfam" id="PF12697"/>
    </source>
</evidence>
<comment type="caution">
    <text evidence="3">The sequence shown here is derived from an EMBL/GenBank/DDBJ whole genome shotgun (WGS) entry which is preliminary data.</text>
</comment>
<evidence type="ECO:0000256" key="1">
    <source>
        <dbReference type="SAM" id="MobiDB-lite"/>
    </source>
</evidence>
<evidence type="ECO:0000313" key="3">
    <source>
        <dbReference type="EMBL" id="GGX57722.1"/>
    </source>
</evidence>